<feature type="compositionally biased region" description="Acidic residues" evidence="1">
    <location>
        <begin position="52"/>
        <end position="61"/>
    </location>
</feature>
<feature type="region of interest" description="Disordered" evidence="1">
    <location>
        <begin position="1"/>
        <end position="65"/>
    </location>
</feature>
<keyword evidence="3" id="KW-1185">Reference proteome</keyword>
<name>A0A9W4ULH7_9PLEO</name>
<organism evidence="2 3">
    <name type="scientific">Periconia digitata</name>
    <dbReference type="NCBI Taxonomy" id="1303443"/>
    <lineage>
        <taxon>Eukaryota</taxon>
        <taxon>Fungi</taxon>
        <taxon>Dikarya</taxon>
        <taxon>Ascomycota</taxon>
        <taxon>Pezizomycotina</taxon>
        <taxon>Dothideomycetes</taxon>
        <taxon>Pleosporomycetidae</taxon>
        <taxon>Pleosporales</taxon>
        <taxon>Massarineae</taxon>
        <taxon>Periconiaceae</taxon>
        <taxon>Periconia</taxon>
    </lineage>
</organism>
<proteinExistence type="predicted"/>
<protein>
    <submittedName>
        <fullName evidence="2">Uncharacterized protein</fullName>
    </submittedName>
</protein>
<dbReference type="AlphaFoldDB" id="A0A9W4ULH7"/>
<evidence type="ECO:0000313" key="3">
    <source>
        <dbReference type="Proteomes" id="UP001152607"/>
    </source>
</evidence>
<evidence type="ECO:0000313" key="2">
    <source>
        <dbReference type="EMBL" id="CAI6338386.1"/>
    </source>
</evidence>
<feature type="compositionally biased region" description="Low complexity" evidence="1">
    <location>
        <begin position="38"/>
        <end position="51"/>
    </location>
</feature>
<dbReference type="OrthoDB" id="3778180at2759"/>
<reference evidence="2" key="1">
    <citation type="submission" date="2023-01" db="EMBL/GenBank/DDBJ databases">
        <authorList>
            <person name="Van Ghelder C."/>
            <person name="Rancurel C."/>
        </authorList>
    </citation>
    <scope>NUCLEOTIDE SEQUENCE</scope>
    <source>
        <strain evidence="2">CNCM I-4278</strain>
    </source>
</reference>
<feature type="compositionally biased region" description="Basic and acidic residues" evidence="1">
    <location>
        <begin position="1"/>
        <end position="13"/>
    </location>
</feature>
<comment type="caution">
    <text evidence="2">The sequence shown here is derived from an EMBL/GenBank/DDBJ whole genome shotgun (WGS) entry which is preliminary data.</text>
</comment>
<gene>
    <name evidence="2" type="ORF">PDIGIT_LOCUS11514</name>
</gene>
<accession>A0A9W4ULH7</accession>
<sequence>MNADSHFHDDPVEHGTQFEADAGADGFYTADFEAQRDSSPVPSFVNSVPPSDNDEGGDDEGSLYSPYGDLVPAYLQPQGITHSPSTAMNPQAPAFNPQGTPILQLQPIYQSVNAYHDYRPTSYPPWHHQTQPPPPPQAPSTNVHVHNYPATNTEPVQQQQTPKTLKLLPDEKPILFKVYYLPGPIRYDSVIHEQKKQLRFFHHPVLVVDYDQSKGQVDFYSLTSNPTQARREVGICLRLGDNHQNDGEDVLKLARDSVPMEVTTWVNLEQRFHIEWKHLEAWALDVRIDEEEIDKFNEKVDQLEASQNRFIYKPISRNLKWINPGAILMLANEGKSSSLGAPVLLVSKSDKFVQYLRIREIGGTLDIGKRVQGTKHHLRMKIGRSGEKAGPDEAPILWLKDMCQDMRQPSYVEGTTKKHWAHIDRFRTWTYPVINIQAGSMKRMKQYLAQHGY</sequence>
<dbReference type="EMBL" id="CAOQHR010000008">
    <property type="protein sequence ID" value="CAI6338386.1"/>
    <property type="molecule type" value="Genomic_DNA"/>
</dbReference>
<evidence type="ECO:0000256" key="1">
    <source>
        <dbReference type="SAM" id="MobiDB-lite"/>
    </source>
</evidence>
<dbReference type="Proteomes" id="UP001152607">
    <property type="component" value="Unassembled WGS sequence"/>
</dbReference>